<proteinExistence type="predicted"/>
<evidence type="ECO:0000313" key="3">
    <source>
        <dbReference type="Proteomes" id="UP000663452"/>
    </source>
</evidence>
<feature type="domain" description="Transposase IS66 central" evidence="1">
    <location>
        <begin position="8"/>
        <end position="30"/>
    </location>
</feature>
<gene>
    <name evidence="2" type="ORF">JRJ22_06450</name>
</gene>
<dbReference type="EMBL" id="CP070969">
    <property type="protein sequence ID" value="QSF46237.1"/>
    <property type="molecule type" value="Genomic_DNA"/>
</dbReference>
<reference evidence="2 3" key="1">
    <citation type="submission" date="2021-02" db="EMBL/GenBank/DDBJ databases">
        <title>Paenibacillus tianjinensis sp. nov.</title>
        <authorList>
            <person name="Liu H."/>
        </authorList>
    </citation>
    <scope>NUCLEOTIDE SEQUENCE [LARGE SCALE GENOMIC DNA]</scope>
    <source>
        <strain evidence="2 3">TB2019</strain>
    </source>
</reference>
<dbReference type="Proteomes" id="UP000663452">
    <property type="component" value="Chromosome"/>
</dbReference>
<evidence type="ECO:0000259" key="1">
    <source>
        <dbReference type="Pfam" id="PF03050"/>
    </source>
</evidence>
<name>A0ABX7LDX0_9BACL</name>
<sequence>MCFTHPLSGRLEIDNNHSERSIKPFVIGRKS</sequence>
<organism evidence="2 3">
    <name type="scientific">Paenibacillus tianjinensis</name>
    <dbReference type="NCBI Taxonomy" id="2810347"/>
    <lineage>
        <taxon>Bacteria</taxon>
        <taxon>Bacillati</taxon>
        <taxon>Bacillota</taxon>
        <taxon>Bacilli</taxon>
        <taxon>Bacillales</taxon>
        <taxon>Paenibacillaceae</taxon>
        <taxon>Paenibacillus</taxon>
    </lineage>
</organism>
<dbReference type="InterPro" id="IPR004291">
    <property type="entry name" value="Transposase_IS66_central"/>
</dbReference>
<accession>A0ABX7LDX0</accession>
<keyword evidence="3" id="KW-1185">Reference proteome</keyword>
<protein>
    <submittedName>
        <fullName evidence="2">Transposase</fullName>
    </submittedName>
</protein>
<dbReference type="Pfam" id="PF03050">
    <property type="entry name" value="DDE_Tnp_IS66"/>
    <property type="match status" value="1"/>
</dbReference>
<evidence type="ECO:0000313" key="2">
    <source>
        <dbReference type="EMBL" id="QSF46237.1"/>
    </source>
</evidence>